<proteinExistence type="predicted"/>
<feature type="non-terminal residue" evidence="1">
    <location>
        <position position="89"/>
    </location>
</feature>
<sequence>MGKPQCDQSFGFRSHVVEILELEAILDKTILDMIWTTGNPYPLIKNLNYKYGVKGAWGQRGARISGSGTNQDLVPHLHIGTNPGNRLWF</sequence>
<dbReference type="AlphaFoldDB" id="A0A0B7BIB6"/>
<reference evidence="1" key="1">
    <citation type="submission" date="2014-12" db="EMBL/GenBank/DDBJ databases">
        <title>Insight into the proteome of Arion vulgaris.</title>
        <authorList>
            <person name="Aradska J."/>
            <person name="Bulat T."/>
            <person name="Smidak R."/>
            <person name="Sarate P."/>
            <person name="Gangsoo J."/>
            <person name="Sialana F."/>
            <person name="Bilban M."/>
            <person name="Lubec G."/>
        </authorList>
    </citation>
    <scope>NUCLEOTIDE SEQUENCE</scope>
    <source>
        <tissue evidence="1">Skin</tissue>
    </source>
</reference>
<protein>
    <submittedName>
        <fullName evidence="1">Uncharacterized protein</fullName>
    </submittedName>
</protein>
<gene>
    <name evidence="1" type="primary">ORF185453</name>
</gene>
<name>A0A0B7BIB6_9EUPU</name>
<accession>A0A0B7BIB6</accession>
<dbReference type="EMBL" id="HACG01045035">
    <property type="protein sequence ID" value="CEK91900.1"/>
    <property type="molecule type" value="Transcribed_RNA"/>
</dbReference>
<organism evidence="1">
    <name type="scientific">Arion vulgaris</name>
    <dbReference type="NCBI Taxonomy" id="1028688"/>
    <lineage>
        <taxon>Eukaryota</taxon>
        <taxon>Metazoa</taxon>
        <taxon>Spiralia</taxon>
        <taxon>Lophotrochozoa</taxon>
        <taxon>Mollusca</taxon>
        <taxon>Gastropoda</taxon>
        <taxon>Heterobranchia</taxon>
        <taxon>Euthyneura</taxon>
        <taxon>Panpulmonata</taxon>
        <taxon>Eupulmonata</taxon>
        <taxon>Stylommatophora</taxon>
        <taxon>Helicina</taxon>
        <taxon>Arionoidea</taxon>
        <taxon>Arionidae</taxon>
        <taxon>Arion</taxon>
    </lineage>
</organism>
<evidence type="ECO:0000313" key="1">
    <source>
        <dbReference type="EMBL" id="CEK91900.1"/>
    </source>
</evidence>